<dbReference type="Gene3D" id="3.40.190.10">
    <property type="entry name" value="Periplasmic binding protein-like II"/>
    <property type="match status" value="2"/>
</dbReference>
<dbReference type="PANTHER" id="PTHR42941">
    <property type="entry name" value="SLL1037 PROTEIN"/>
    <property type="match status" value="1"/>
</dbReference>
<accession>A0A7W6RXB5</accession>
<dbReference type="Pfam" id="PF16868">
    <property type="entry name" value="NMT1_3"/>
    <property type="match status" value="1"/>
</dbReference>
<dbReference type="PANTHER" id="PTHR42941:SF1">
    <property type="entry name" value="SLL1037 PROTEIN"/>
    <property type="match status" value="1"/>
</dbReference>
<dbReference type="EMBL" id="JACIGI010000004">
    <property type="protein sequence ID" value="MBB4284959.1"/>
    <property type="molecule type" value="Genomic_DNA"/>
</dbReference>
<evidence type="ECO:0000256" key="1">
    <source>
        <dbReference type="SAM" id="SignalP"/>
    </source>
</evidence>
<dbReference type="InterPro" id="IPR011852">
    <property type="entry name" value="TRAP_TAXI"/>
</dbReference>
<gene>
    <name evidence="2" type="ORF">GGD88_000673</name>
</gene>
<dbReference type="AlphaFoldDB" id="A0A7W6RXB5"/>
<dbReference type="NCBIfam" id="TIGR02122">
    <property type="entry name" value="TRAP_TAXI"/>
    <property type="match status" value="1"/>
</dbReference>
<keyword evidence="1" id="KW-0732">Signal</keyword>
<name>A0A7W6RXB5_9PROT</name>
<evidence type="ECO:0000313" key="3">
    <source>
        <dbReference type="Proteomes" id="UP000555728"/>
    </source>
</evidence>
<comment type="caution">
    <text evidence="2">The sequence shown here is derived from an EMBL/GenBank/DDBJ whole genome shotgun (WGS) entry which is preliminary data.</text>
</comment>
<feature type="signal peptide" evidence="1">
    <location>
        <begin position="1"/>
        <end position="25"/>
    </location>
</feature>
<evidence type="ECO:0000313" key="2">
    <source>
        <dbReference type="EMBL" id="MBB4284959.1"/>
    </source>
</evidence>
<reference evidence="2 3" key="1">
    <citation type="submission" date="2020-08" db="EMBL/GenBank/DDBJ databases">
        <title>Genome sequencing of Purple Non-Sulfur Bacteria from various extreme environments.</title>
        <authorList>
            <person name="Mayer M."/>
        </authorList>
    </citation>
    <scope>NUCLEOTIDE SEQUENCE [LARGE SCALE GENOMIC DNA]</scope>
    <source>
        <strain evidence="2 3">JA135</strain>
    </source>
</reference>
<dbReference type="Proteomes" id="UP000555728">
    <property type="component" value="Unassembled WGS sequence"/>
</dbReference>
<organism evidence="2 3">
    <name type="scientific">Roseospira goensis</name>
    <dbReference type="NCBI Taxonomy" id="391922"/>
    <lineage>
        <taxon>Bacteria</taxon>
        <taxon>Pseudomonadati</taxon>
        <taxon>Pseudomonadota</taxon>
        <taxon>Alphaproteobacteria</taxon>
        <taxon>Rhodospirillales</taxon>
        <taxon>Rhodospirillaceae</taxon>
        <taxon>Roseospira</taxon>
    </lineage>
</organism>
<protein>
    <submittedName>
        <fullName evidence="2">TRAP transporter TAXI family solute receptor</fullName>
    </submittedName>
</protein>
<dbReference type="RefSeq" id="WP_184431711.1">
    <property type="nucleotide sequence ID" value="NZ_JACIGI010000004.1"/>
</dbReference>
<keyword evidence="3" id="KW-1185">Reference proteome</keyword>
<dbReference type="SUPFAM" id="SSF53850">
    <property type="entry name" value="Periplasmic binding protein-like II"/>
    <property type="match status" value="1"/>
</dbReference>
<keyword evidence="2" id="KW-0675">Receptor</keyword>
<sequence>MTFVRKLALGLAVTAGLGLATVAQAQERVTLKSAKSTSSYYVMMVQLAEMTRKASDGAISPTVEESQGSVQNVKESFVRPGNFLFTTPPSLLAAARAGDAPFEGQTNDDARTLFVMPFVTIHFVVTADGGIDSVSDLAGKTFIAGGKGTFCEKRTNTILDLLGLADQVEIVEVELSAAGDAMRDGKVDGFATCSAHPTPQLVELSTTTPVKILSFTDAERERILELDPLSGPLTIAAGTYEGQDAPVDTVGVPVGAYGTVRMSDDVAYFLTKTFWEWKETLAQENPWWDGVTRDLIVQMGAKVHPGALRYYEEQGVSIPDDMK</sequence>
<proteinExistence type="predicted"/>
<feature type="chain" id="PRO_5031038199" evidence="1">
    <location>
        <begin position="26"/>
        <end position="323"/>
    </location>
</feature>